<dbReference type="PANTHER" id="PTHR47459:SF1">
    <property type="entry name" value="KINESIN LIGHT CHAIN-RELATED"/>
    <property type="match status" value="1"/>
</dbReference>
<dbReference type="Gramene" id="PSR94863">
    <property type="protein sequence ID" value="PSR94863"/>
    <property type="gene ID" value="CEY00_Acc25617"/>
</dbReference>
<dbReference type="PANTHER" id="PTHR47459">
    <property type="entry name" value="KINESIN LIGHT CHAIN-RELATED"/>
    <property type="match status" value="1"/>
</dbReference>
<dbReference type="InterPro" id="IPR011990">
    <property type="entry name" value="TPR-like_helical_dom_sf"/>
</dbReference>
<evidence type="ECO:0000313" key="3">
    <source>
        <dbReference type="Proteomes" id="UP000241394"/>
    </source>
</evidence>
<dbReference type="OrthoDB" id="1919554at2759"/>
<dbReference type="AlphaFoldDB" id="A0A2R6PPG4"/>
<accession>A0A2R6PPG4</accession>
<reference evidence="3" key="2">
    <citation type="journal article" date="2018" name="BMC Genomics">
        <title>A manually annotated Actinidia chinensis var. chinensis (kiwifruit) genome highlights the challenges associated with draft genomes and gene prediction in plants.</title>
        <authorList>
            <person name="Pilkington S.M."/>
            <person name="Crowhurst R."/>
            <person name="Hilario E."/>
            <person name="Nardozza S."/>
            <person name="Fraser L."/>
            <person name="Peng Y."/>
            <person name="Gunaseelan K."/>
            <person name="Simpson R."/>
            <person name="Tahir J."/>
            <person name="Deroles S.C."/>
            <person name="Templeton K."/>
            <person name="Luo Z."/>
            <person name="Davy M."/>
            <person name="Cheng C."/>
            <person name="McNeilage M."/>
            <person name="Scaglione D."/>
            <person name="Liu Y."/>
            <person name="Zhang Q."/>
            <person name="Datson P."/>
            <person name="De Silva N."/>
            <person name="Gardiner S.E."/>
            <person name="Bassett H."/>
            <person name="Chagne D."/>
            <person name="McCallum J."/>
            <person name="Dzierzon H."/>
            <person name="Deng C."/>
            <person name="Wang Y.Y."/>
            <person name="Barron L."/>
            <person name="Manako K."/>
            <person name="Bowen J."/>
            <person name="Foster T.M."/>
            <person name="Erridge Z.A."/>
            <person name="Tiffin H."/>
            <person name="Waite C.N."/>
            <person name="Davies K.M."/>
            <person name="Grierson E.P."/>
            <person name="Laing W.A."/>
            <person name="Kirk R."/>
            <person name="Chen X."/>
            <person name="Wood M."/>
            <person name="Montefiori M."/>
            <person name="Brummell D.A."/>
            <person name="Schwinn K.E."/>
            <person name="Catanach A."/>
            <person name="Fullerton C."/>
            <person name="Li D."/>
            <person name="Meiyalaghan S."/>
            <person name="Nieuwenhuizen N."/>
            <person name="Read N."/>
            <person name="Prakash R."/>
            <person name="Hunter D."/>
            <person name="Zhang H."/>
            <person name="McKenzie M."/>
            <person name="Knabel M."/>
            <person name="Harris A."/>
            <person name="Allan A.C."/>
            <person name="Gleave A."/>
            <person name="Chen A."/>
            <person name="Janssen B.J."/>
            <person name="Plunkett B."/>
            <person name="Ampomah-Dwamena C."/>
            <person name="Voogd C."/>
            <person name="Leif D."/>
            <person name="Lafferty D."/>
            <person name="Souleyre E.J.F."/>
            <person name="Varkonyi-Gasic E."/>
            <person name="Gambi F."/>
            <person name="Hanley J."/>
            <person name="Yao J.L."/>
            <person name="Cheung J."/>
            <person name="David K.M."/>
            <person name="Warren B."/>
            <person name="Marsh K."/>
            <person name="Snowden K.C."/>
            <person name="Lin-Wang K."/>
            <person name="Brian L."/>
            <person name="Martinez-Sanchez M."/>
            <person name="Wang M."/>
            <person name="Ileperuma N."/>
            <person name="Macnee N."/>
            <person name="Campin R."/>
            <person name="McAtee P."/>
            <person name="Drummond R.S.M."/>
            <person name="Espley R.V."/>
            <person name="Ireland H.S."/>
            <person name="Wu R."/>
            <person name="Atkinson R.G."/>
            <person name="Karunairetnam S."/>
            <person name="Bulley S."/>
            <person name="Chunkath S."/>
            <person name="Hanley Z."/>
            <person name="Storey R."/>
            <person name="Thrimawithana A.H."/>
            <person name="Thomson S."/>
            <person name="David C."/>
            <person name="Testolin R."/>
            <person name="Huang H."/>
            <person name="Hellens R.P."/>
            <person name="Schaffer R.J."/>
        </authorList>
    </citation>
    <scope>NUCLEOTIDE SEQUENCE [LARGE SCALE GENOMIC DNA]</scope>
    <source>
        <strain evidence="3">cv. Red5</strain>
    </source>
</reference>
<dbReference type="InParanoid" id="A0A2R6PPG4"/>
<comment type="caution">
    <text evidence="2">The sequence shown here is derived from an EMBL/GenBank/DDBJ whole genome shotgun (WGS) entry which is preliminary data.</text>
</comment>
<dbReference type="Gene3D" id="1.25.40.10">
    <property type="entry name" value="Tetratricopeptide repeat domain"/>
    <property type="match status" value="1"/>
</dbReference>
<organism evidence="2 3">
    <name type="scientific">Actinidia chinensis var. chinensis</name>
    <name type="common">Chinese soft-hair kiwi</name>
    <dbReference type="NCBI Taxonomy" id="1590841"/>
    <lineage>
        <taxon>Eukaryota</taxon>
        <taxon>Viridiplantae</taxon>
        <taxon>Streptophyta</taxon>
        <taxon>Embryophyta</taxon>
        <taxon>Tracheophyta</taxon>
        <taxon>Spermatophyta</taxon>
        <taxon>Magnoliopsida</taxon>
        <taxon>eudicotyledons</taxon>
        <taxon>Gunneridae</taxon>
        <taxon>Pentapetalae</taxon>
        <taxon>asterids</taxon>
        <taxon>Ericales</taxon>
        <taxon>Actinidiaceae</taxon>
        <taxon>Actinidia</taxon>
    </lineage>
</organism>
<feature type="region of interest" description="Disordered" evidence="1">
    <location>
        <begin position="28"/>
        <end position="63"/>
    </location>
</feature>
<dbReference type="Proteomes" id="UP000241394">
    <property type="component" value="Chromosome LG23"/>
</dbReference>
<gene>
    <name evidence="2" type="ORF">CEY00_Acc25617</name>
</gene>
<reference evidence="2 3" key="1">
    <citation type="submission" date="2017-07" db="EMBL/GenBank/DDBJ databases">
        <title>An improved, manually edited Actinidia chinensis var. chinensis (kiwifruit) genome highlights the challenges associated with draft genomes and gene prediction in plants.</title>
        <authorList>
            <person name="Pilkington S."/>
            <person name="Crowhurst R."/>
            <person name="Hilario E."/>
            <person name="Nardozza S."/>
            <person name="Fraser L."/>
            <person name="Peng Y."/>
            <person name="Gunaseelan K."/>
            <person name="Simpson R."/>
            <person name="Tahir J."/>
            <person name="Deroles S."/>
            <person name="Templeton K."/>
            <person name="Luo Z."/>
            <person name="Davy M."/>
            <person name="Cheng C."/>
            <person name="Mcneilage M."/>
            <person name="Scaglione D."/>
            <person name="Liu Y."/>
            <person name="Zhang Q."/>
            <person name="Datson P."/>
            <person name="De Silva N."/>
            <person name="Gardiner S."/>
            <person name="Bassett H."/>
            <person name="Chagne D."/>
            <person name="Mccallum J."/>
            <person name="Dzierzon H."/>
            <person name="Deng C."/>
            <person name="Wang Y.-Y."/>
            <person name="Barron N."/>
            <person name="Manako K."/>
            <person name="Bowen J."/>
            <person name="Foster T."/>
            <person name="Erridge Z."/>
            <person name="Tiffin H."/>
            <person name="Waite C."/>
            <person name="Davies K."/>
            <person name="Grierson E."/>
            <person name="Laing W."/>
            <person name="Kirk R."/>
            <person name="Chen X."/>
            <person name="Wood M."/>
            <person name="Montefiori M."/>
            <person name="Brummell D."/>
            <person name="Schwinn K."/>
            <person name="Catanach A."/>
            <person name="Fullerton C."/>
            <person name="Li D."/>
            <person name="Meiyalaghan S."/>
            <person name="Nieuwenhuizen N."/>
            <person name="Read N."/>
            <person name="Prakash R."/>
            <person name="Hunter D."/>
            <person name="Zhang H."/>
            <person name="Mckenzie M."/>
            <person name="Knabel M."/>
            <person name="Harris A."/>
            <person name="Allan A."/>
            <person name="Chen A."/>
            <person name="Janssen B."/>
            <person name="Plunkett B."/>
            <person name="Dwamena C."/>
            <person name="Voogd C."/>
            <person name="Leif D."/>
            <person name="Lafferty D."/>
            <person name="Souleyre E."/>
            <person name="Varkonyi-Gasic E."/>
            <person name="Gambi F."/>
            <person name="Hanley J."/>
            <person name="Yao J.-L."/>
            <person name="Cheung J."/>
            <person name="David K."/>
            <person name="Warren B."/>
            <person name="Marsh K."/>
            <person name="Snowden K."/>
            <person name="Lin-Wang K."/>
            <person name="Brian L."/>
            <person name="Martinez-Sanchez M."/>
            <person name="Wang M."/>
            <person name="Ileperuma N."/>
            <person name="Macnee N."/>
            <person name="Campin R."/>
            <person name="Mcatee P."/>
            <person name="Drummond R."/>
            <person name="Espley R."/>
            <person name="Ireland H."/>
            <person name="Wu R."/>
            <person name="Atkinson R."/>
            <person name="Karunairetnam S."/>
            <person name="Bulley S."/>
            <person name="Chunkath S."/>
            <person name="Hanley Z."/>
            <person name="Storey R."/>
            <person name="Thrimawithana A."/>
            <person name="Thomson S."/>
            <person name="David C."/>
            <person name="Testolin R."/>
        </authorList>
    </citation>
    <scope>NUCLEOTIDE SEQUENCE [LARGE SCALE GENOMIC DNA]</scope>
    <source>
        <strain evidence="3">cv. Red5</strain>
        <tissue evidence="2">Young leaf</tissue>
    </source>
</reference>
<keyword evidence="3" id="KW-1185">Reference proteome</keyword>
<dbReference type="EMBL" id="NKQK01000023">
    <property type="protein sequence ID" value="PSR94863.1"/>
    <property type="molecule type" value="Genomic_DNA"/>
</dbReference>
<name>A0A2R6PPG4_ACTCC</name>
<evidence type="ECO:0000256" key="1">
    <source>
        <dbReference type="SAM" id="MobiDB-lite"/>
    </source>
</evidence>
<sequence length="160" mass="17754">MRRASSTPHTKTSLSLLSRDFLTQVSSLSTTTNDQNHHPSQTHLKSNDHILSKPKPHQFQTNPSHNLNTLVDPQTPHVQISSRQKDQGAKDIMDVSLGPGHVDSIEACQNLSKAYGAMGSYPLAIKFQEQVIDAWEGHGLSAQDELKEAQRLLEQLKKKA</sequence>
<proteinExistence type="predicted"/>
<feature type="compositionally biased region" description="Polar residues" evidence="1">
    <location>
        <begin position="28"/>
        <end position="44"/>
    </location>
</feature>
<dbReference type="STRING" id="1590841.A0A2R6PPG4"/>
<evidence type="ECO:0000313" key="2">
    <source>
        <dbReference type="EMBL" id="PSR94863.1"/>
    </source>
</evidence>
<protein>
    <submittedName>
        <fullName evidence="2">Protein KINESIN LIGHT CHAIN-RELATED like</fullName>
    </submittedName>
</protein>